<organism evidence="1 2">
    <name type="scientific">Sulfolobus tengchongensis</name>
    <dbReference type="NCBI Taxonomy" id="207809"/>
    <lineage>
        <taxon>Archaea</taxon>
        <taxon>Thermoproteota</taxon>
        <taxon>Thermoprotei</taxon>
        <taxon>Sulfolobales</taxon>
        <taxon>Sulfolobaceae</taxon>
        <taxon>Sulfolobus</taxon>
    </lineage>
</organism>
<sequence length="76" mass="8695">MSEVISIRLKREIIKAIDELVSAGVFSSRNEALNFIISEGLKEANEWKDAIEKSKKVALPIIDKTLEDFLAERDRY</sequence>
<protein>
    <submittedName>
        <fullName evidence="1">Ribbon-helix-helix domain-containing protein</fullName>
    </submittedName>
</protein>
<keyword evidence="2" id="KW-1185">Reference proteome</keyword>
<dbReference type="RefSeq" id="WP_338598267.1">
    <property type="nucleotide sequence ID" value="NZ_CP146016.1"/>
</dbReference>
<evidence type="ECO:0000313" key="1">
    <source>
        <dbReference type="EMBL" id="WWQ59244.1"/>
    </source>
</evidence>
<dbReference type="AlphaFoldDB" id="A0AAX4KWV0"/>
<name>A0AAX4KWV0_9CREN</name>
<dbReference type="GeneID" id="89336489"/>
<proteinExistence type="predicted"/>
<reference evidence="1 2" key="1">
    <citation type="submission" date="2024-02" db="EMBL/GenBank/DDBJ databases">
        <title>STSV induces naive adaptation in Sulfolobus.</title>
        <authorList>
            <person name="Xiang X."/>
            <person name="Song M."/>
        </authorList>
    </citation>
    <scope>NUCLEOTIDE SEQUENCE [LARGE SCALE GENOMIC DNA]</scope>
    <source>
        <strain evidence="1 2">RT2</strain>
    </source>
</reference>
<gene>
    <name evidence="1" type="ORF">V6M85_06935</name>
</gene>
<dbReference type="CDD" id="cd22231">
    <property type="entry name" value="RHH_NikR_HicB-like"/>
    <property type="match status" value="1"/>
</dbReference>
<dbReference type="GO" id="GO:0006355">
    <property type="term" value="P:regulation of DNA-templated transcription"/>
    <property type="evidence" value="ECO:0007669"/>
    <property type="project" value="InterPro"/>
</dbReference>
<accession>A0AAX4KWV0</accession>
<dbReference type="InterPro" id="IPR010985">
    <property type="entry name" value="Ribbon_hlx_hlx"/>
</dbReference>
<dbReference type="Proteomes" id="UP001432202">
    <property type="component" value="Chromosome"/>
</dbReference>
<dbReference type="SUPFAM" id="SSF47598">
    <property type="entry name" value="Ribbon-helix-helix"/>
    <property type="match status" value="1"/>
</dbReference>
<evidence type="ECO:0000313" key="2">
    <source>
        <dbReference type="Proteomes" id="UP001432202"/>
    </source>
</evidence>
<dbReference type="EMBL" id="CP146016">
    <property type="protein sequence ID" value="WWQ59244.1"/>
    <property type="molecule type" value="Genomic_DNA"/>
</dbReference>